<dbReference type="PANTHER" id="PTHR30036:SF7">
    <property type="entry name" value="ABC TRANSPORTER PERIPLASMIC-BINDING PROTEIN YPHF"/>
    <property type="match status" value="1"/>
</dbReference>
<evidence type="ECO:0000313" key="5">
    <source>
        <dbReference type="Proteomes" id="UP000181901"/>
    </source>
</evidence>
<evidence type="ECO:0000256" key="1">
    <source>
        <dbReference type="ARBA" id="ARBA00004196"/>
    </source>
</evidence>
<dbReference type="AlphaFoldDB" id="A0A1J5NF77"/>
<dbReference type="Proteomes" id="UP000181901">
    <property type="component" value="Unassembled WGS sequence"/>
</dbReference>
<dbReference type="EMBL" id="LKAQ01000004">
    <property type="protein sequence ID" value="OIQ50377.1"/>
    <property type="molecule type" value="Genomic_DNA"/>
</dbReference>
<proteinExistence type="inferred from homology"/>
<dbReference type="OrthoDB" id="3189720at2"/>
<dbReference type="InterPro" id="IPR050555">
    <property type="entry name" value="Bact_Solute-Bind_Prot2"/>
</dbReference>
<evidence type="ECO:0000256" key="2">
    <source>
        <dbReference type="ARBA" id="ARBA00007639"/>
    </source>
</evidence>
<dbReference type="PANTHER" id="PTHR30036">
    <property type="entry name" value="D-XYLOSE-BINDING PERIPLASMIC PROTEIN"/>
    <property type="match status" value="1"/>
</dbReference>
<comment type="caution">
    <text evidence="4">The sequence shown here is derived from an EMBL/GenBank/DDBJ whole genome shotgun (WGS) entry which is preliminary data.</text>
</comment>
<gene>
    <name evidence="4" type="ORF">BerOc1_02308</name>
</gene>
<comment type="similarity">
    <text evidence="2">Belongs to the bacterial solute-binding protein 2 family.</text>
</comment>
<comment type="subcellular location">
    <subcellularLocation>
        <location evidence="1">Cell envelope</location>
    </subcellularLocation>
</comment>
<reference evidence="4 5" key="1">
    <citation type="submission" date="2015-09" db="EMBL/GenBank/DDBJ databases">
        <title>Genome of Desulfovibrio dechloracetivorans BerOc1, a mercury methylating strain isolated from highly hydrocarbons and metals contaminated coastal sediments.</title>
        <authorList>
            <person name="Goni Urriza M."/>
            <person name="Gassie C."/>
            <person name="Bouchez O."/>
            <person name="Klopp C."/>
            <person name="Ranchou-Peyruse A."/>
            <person name="Remy G."/>
        </authorList>
    </citation>
    <scope>NUCLEOTIDE SEQUENCE [LARGE SCALE GENOMIC DNA]</scope>
    <source>
        <strain evidence="4 5">BerOc1</strain>
    </source>
</reference>
<dbReference type="InterPro" id="IPR025997">
    <property type="entry name" value="SBP_2_dom"/>
</dbReference>
<name>A0A1J5NF77_9BACT</name>
<dbReference type="Gene3D" id="3.40.50.2300">
    <property type="match status" value="2"/>
</dbReference>
<evidence type="ECO:0000313" key="4">
    <source>
        <dbReference type="EMBL" id="OIQ50377.1"/>
    </source>
</evidence>
<dbReference type="SUPFAM" id="SSF53822">
    <property type="entry name" value="Periplasmic binding protein-like I"/>
    <property type="match status" value="1"/>
</dbReference>
<keyword evidence="5" id="KW-1185">Reference proteome</keyword>
<sequence length="328" mass="36067">MIERPTIFRPLGLLAAVLVFAAVLGAAAPCSAKDRLFVIVAKSESDRNFVRVYNAAKTEAEAHGDRMILTGGKDKAHFRRQNEAIREVMRQEPDGLAVSVLHSEFLAENSFKVVHAAGIPVVTFDSDFAEPYLSLRAGYIGVDNVELGRELARQAQKIRPRGGMVAIMTGGLDDTNLNDRIRGVRDQLGLGLSGSGWTLLARSPIPCRDNYDQALGQLEVLLDDPEVSVIISVGWWAQMANGYEGLVGRYRRSLSRGEKVLVFAGAHPRQRELFAKKLGHVNIGLDFEEMGRLAYRYLARLADGGTIPKVTYTPMDVLSQDCLYAPAR</sequence>
<accession>A0A1J5NF77</accession>
<dbReference type="Pfam" id="PF13407">
    <property type="entry name" value="Peripla_BP_4"/>
    <property type="match status" value="1"/>
</dbReference>
<evidence type="ECO:0000259" key="3">
    <source>
        <dbReference type="Pfam" id="PF13407"/>
    </source>
</evidence>
<dbReference type="GO" id="GO:0030288">
    <property type="term" value="C:outer membrane-bounded periplasmic space"/>
    <property type="evidence" value="ECO:0007669"/>
    <property type="project" value="TreeGrafter"/>
</dbReference>
<dbReference type="GO" id="GO:0030246">
    <property type="term" value="F:carbohydrate binding"/>
    <property type="evidence" value="ECO:0007669"/>
    <property type="project" value="TreeGrafter"/>
</dbReference>
<dbReference type="RefSeq" id="WP_084641426.1">
    <property type="nucleotide sequence ID" value="NZ_LKAQ01000004.1"/>
</dbReference>
<feature type="domain" description="Periplasmic binding protein" evidence="3">
    <location>
        <begin position="37"/>
        <end position="305"/>
    </location>
</feature>
<organism evidence="4 5">
    <name type="scientific">Pseudodesulfovibrio hydrargyri</name>
    <dbReference type="NCBI Taxonomy" id="2125990"/>
    <lineage>
        <taxon>Bacteria</taxon>
        <taxon>Pseudomonadati</taxon>
        <taxon>Thermodesulfobacteriota</taxon>
        <taxon>Desulfovibrionia</taxon>
        <taxon>Desulfovibrionales</taxon>
        <taxon>Desulfovibrionaceae</taxon>
    </lineage>
</organism>
<dbReference type="InterPro" id="IPR028082">
    <property type="entry name" value="Peripla_BP_I"/>
</dbReference>
<protein>
    <recommendedName>
        <fullName evidence="3">Periplasmic binding protein domain-containing protein</fullName>
    </recommendedName>
</protein>